<organism evidence="7 8">
    <name type="scientific">Flemingia macrophylla</name>
    <dbReference type="NCBI Taxonomy" id="520843"/>
    <lineage>
        <taxon>Eukaryota</taxon>
        <taxon>Viridiplantae</taxon>
        <taxon>Streptophyta</taxon>
        <taxon>Embryophyta</taxon>
        <taxon>Tracheophyta</taxon>
        <taxon>Spermatophyta</taxon>
        <taxon>Magnoliopsida</taxon>
        <taxon>eudicotyledons</taxon>
        <taxon>Gunneridae</taxon>
        <taxon>Pentapetalae</taxon>
        <taxon>rosids</taxon>
        <taxon>fabids</taxon>
        <taxon>Fabales</taxon>
        <taxon>Fabaceae</taxon>
        <taxon>Papilionoideae</taxon>
        <taxon>50 kb inversion clade</taxon>
        <taxon>NPAAA clade</taxon>
        <taxon>indigoferoid/millettioid clade</taxon>
        <taxon>Phaseoleae</taxon>
        <taxon>Flemingia</taxon>
    </lineage>
</organism>
<evidence type="ECO:0000259" key="6">
    <source>
        <dbReference type="Pfam" id="PF01336"/>
    </source>
</evidence>
<comment type="caution">
    <text evidence="7">The sequence shown here is derived from an EMBL/GenBank/DDBJ whole genome shotgun (WGS) entry which is preliminary data.</text>
</comment>
<dbReference type="CDD" id="cd04474">
    <property type="entry name" value="RPA1_DBD_A"/>
    <property type="match status" value="1"/>
</dbReference>
<evidence type="ECO:0000256" key="1">
    <source>
        <dbReference type="ARBA" id="ARBA00005690"/>
    </source>
</evidence>
<dbReference type="SUPFAM" id="SSF50249">
    <property type="entry name" value="Nucleic acid-binding proteins"/>
    <property type="match status" value="1"/>
</dbReference>
<evidence type="ECO:0000256" key="4">
    <source>
        <dbReference type="ARBA" id="ARBA00022833"/>
    </source>
</evidence>
<keyword evidence="3" id="KW-0863">Zinc-finger</keyword>
<sequence length="73" mass="8267">MGTYRNARGEGCVFSVELTDEEGTQIQATVFNDAAGKFFDKFVLGRVYYISKGTLKVANEQFKTVQNEYMKLL</sequence>
<accession>A0ABD1LDB0</accession>
<protein>
    <recommendedName>
        <fullName evidence="6">OB domain-containing protein</fullName>
    </recommendedName>
</protein>
<name>A0ABD1LDB0_9FABA</name>
<evidence type="ECO:0000256" key="5">
    <source>
        <dbReference type="ARBA" id="ARBA00023125"/>
    </source>
</evidence>
<dbReference type="GO" id="GO:0003677">
    <property type="term" value="F:DNA binding"/>
    <property type="evidence" value="ECO:0007669"/>
    <property type="project" value="UniProtKB-KW"/>
</dbReference>
<gene>
    <name evidence="7" type="ORF">Fmac_025884</name>
</gene>
<dbReference type="Pfam" id="PF01336">
    <property type="entry name" value="tRNA_anti-codon"/>
    <property type="match status" value="1"/>
</dbReference>
<dbReference type="Gene3D" id="2.40.50.140">
    <property type="entry name" value="Nucleic acid-binding proteins"/>
    <property type="match status" value="1"/>
</dbReference>
<comment type="similarity">
    <text evidence="1">Belongs to the replication factor A protein 1 family.</text>
</comment>
<dbReference type="Proteomes" id="UP001603857">
    <property type="component" value="Unassembled WGS sequence"/>
</dbReference>
<reference evidence="7 8" key="1">
    <citation type="submission" date="2024-08" db="EMBL/GenBank/DDBJ databases">
        <title>Insights into the chromosomal genome structure of Flemingia macrophylla.</title>
        <authorList>
            <person name="Ding Y."/>
            <person name="Zhao Y."/>
            <person name="Bi W."/>
            <person name="Wu M."/>
            <person name="Zhao G."/>
            <person name="Gong Y."/>
            <person name="Li W."/>
            <person name="Zhang P."/>
        </authorList>
    </citation>
    <scope>NUCLEOTIDE SEQUENCE [LARGE SCALE GENOMIC DNA]</scope>
    <source>
        <strain evidence="7">DYQJB</strain>
        <tissue evidence="7">Leaf</tissue>
    </source>
</reference>
<dbReference type="InterPro" id="IPR004365">
    <property type="entry name" value="NA-bd_OB_tRNA"/>
</dbReference>
<dbReference type="InterPro" id="IPR012340">
    <property type="entry name" value="NA-bd_OB-fold"/>
</dbReference>
<proteinExistence type="inferred from homology"/>
<evidence type="ECO:0000256" key="2">
    <source>
        <dbReference type="ARBA" id="ARBA00022723"/>
    </source>
</evidence>
<keyword evidence="2" id="KW-0479">Metal-binding</keyword>
<evidence type="ECO:0000313" key="7">
    <source>
        <dbReference type="EMBL" id="KAL2321505.1"/>
    </source>
</evidence>
<keyword evidence="8" id="KW-1185">Reference proteome</keyword>
<feature type="domain" description="OB" evidence="6">
    <location>
        <begin position="4"/>
        <end position="72"/>
    </location>
</feature>
<dbReference type="FunFam" id="2.40.50.140:FF:000041">
    <property type="entry name" value="Replication protein A subunit"/>
    <property type="match status" value="1"/>
</dbReference>
<dbReference type="GO" id="GO:0008270">
    <property type="term" value="F:zinc ion binding"/>
    <property type="evidence" value="ECO:0007669"/>
    <property type="project" value="UniProtKB-KW"/>
</dbReference>
<dbReference type="EMBL" id="JBGMDY010000009">
    <property type="protein sequence ID" value="KAL2321505.1"/>
    <property type="molecule type" value="Genomic_DNA"/>
</dbReference>
<keyword evidence="5" id="KW-0238">DNA-binding</keyword>
<evidence type="ECO:0000313" key="8">
    <source>
        <dbReference type="Proteomes" id="UP001603857"/>
    </source>
</evidence>
<evidence type="ECO:0000256" key="3">
    <source>
        <dbReference type="ARBA" id="ARBA00022771"/>
    </source>
</evidence>
<keyword evidence="4" id="KW-0862">Zinc</keyword>
<dbReference type="AlphaFoldDB" id="A0ABD1LDB0"/>